<feature type="region of interest" description="Disordered" evidence="1">
    <location>
        <begin position="219"/>
        <end position="262"/>
    </location>
</feature>
<gene>
    <name evidence="2" type="primary">Cnig_chr_II.g4122</name>
    <name evidence="2" type="ORF">B9Z55_004122</name>
</gene>
<dbReference type="Proteomes" id="UP000230233">
    <property type="component" value="Chromosome II"/>
</dbReference>
<keyword evidence="3" id="KW-1185">Reference proteome</keyword>
<sequence length="318" mass="37235">MKGCLEISIVPLDLEPKIQFLIIQLSSFLFKILDPKGTKDIITQYYGFLGPGEVWKARIALRDISTEVCLTHLDDYIESPEGVLTIKHGPMSKDPKFPFRFESEQILDIKNPEFSEWSGVLKIEKEDDDWKELKENIQEMLNKRKEEGYEIMKELEETQKTQKPAFWDYQKEYDQKLKEIENRKKKALKTQEDKPPEGFFFLPGSEKSEISEMPKKLVQEEKKKSETKKILEKVEKSKIPKSEKSEKSEKIVQSKSLQSTQEATLENDTIRLLGNCNFTKNELYPVQKVNSKRRKRVEKREKEEKERGRCCGGCCLIL</sequence>
<dbReference type="AlphaFoldDB" id="A0A2G5UUT1"/>
<evidence type="ECO:0000256" key="1">
    <source>
        <dbReference type="SAM" id="MobiDB-lite"/>
    </source>
</evidence>
<feature type="compositionally biased region" description="Basic and acidic residues" evidence="1">
    <location>
        <begin position="219"/>
        <end position="252"/>
    </location>
</feature>
<accession>A0A2G5UUT1</accession>
<dbReference type="EMBL" id="PDUG01000002">
    <property type="protein sequence ID" value="PIC43345.1"/>
    <property type="molecule type" value="Genomic_DNA"/>
</dbReference>
<comment type="caution">
    <text evidence="2">The sequence shown here is derived from an EMBL/GenBank/DDBJ whole genome shotgun (WGS) entry which is preliminary data.</text>
</comment>
<organism evidence="2 3">
    <name type="scientific">Caenorhabditis nigoni</name>
    <dbReference type="NCBI Taxonomy" id="1611254"/>
    <lineage>
        <taxon>Eukaryota</taxon>
        <taxon>Metazoa</taxon>
        <taxon>Ecdysozoa</taxon>
        <taxon>Nematoda</taxon>
        <taxon>Chromadorea</taxon>
        <taxon>Rhabditida</taxon>
        <taxon>Rhabditina</taxon>
        <taxon>Rhabditomorpha</taxon>
        <taxon>Rhabditoidea</taxon>
        <taxon>Rhabditidae</taxon>
        <taxon>Peloderinae</taxon>
        <taxon>Caenorhabditis</taxon>
    </lineage>
</organism>
<protein>
    <submittedName>
        <fullName evidence="2">Uncharacterized protein</fullName>
    </submittedName>
</protein>
<reference evidence="3" key="1">
    <citation type="submission" date="2017-10" db="EMBL/GenBank/DDBJ databases">
        <title>Rapid genome shrinkage in a self-fertile nematode reveals novel sperm competition proteins.</title>
        <authorList>
            <person name="Yin D."/>
            <person name="Schwarz E.M."/>
            <person name="Thomas C.G."/>
            <person name="Felde R.L."/>
            <person name="Korf I.F."/>
            <person name="Cutter A.D."/>
            <person name="Schartner C.M."/>
            <person name="Ralston E.J."/>
            <person name="Meyer B.J."/>
            <person name="Haag E.S."/>
        </authorList>
    </citation>
    <scope>NUCLEOTIDE SEQUENCE [LARGE SCALE GENOMIC DNA]</scope>
    <source>
        <strain evidence="3">JU1422</strain>
    </source>
</reference>
<name>A0A2G5UUT1_9PELO</name>
<evidence type="ECO:0000313" key="3">
    <source>
        <dbReference type="Proteomes" id="UP000230233"/>
    </source>
</evidence>
<proteinExistence type="predicted"/>
<evidence type="ECO:0000313" key="2">
    <source>
        <dbReference type="EMBL" id="PIC43345.1"/>
    </source>
</evidence>